<dbReference type="EMBL" id="GBRH01255000">
    <property type="protein sequence ID" value="JAD42895.1"/>
    <property type="molecule type" value="Transcribed_RNA"/>
</dbReference>
<evidence type="ECO:0000313" key="1">
    <source>
        <dbReference type="EMBL" id="JAD42895.1"/>
    </source>
</evidence>
<reference evidence="1" key="1">
    <citation type="submission" date="2014-09" db="EMBL/GenBank/DDBJ databases">
        <authorList>
            <person name="Magalhaes I.L.F."/>
            <person name="Oliveira U."/>
            <person name="Santos F.R."/>
            <person name="Vidigal T.H.D.A."/>
            <person name="Brescovit A.D."/>
            <person name="Santos A.J."/>
        </authorList>
    </citation>
    <scope>NUCLEOTIDE SEQUENCE</scope>
    <source>
        <tissue evidence="1">Shoot tissue taken approximately 20 cm above the soil surface</tissue>
    </source>
</reference>
<name>A0A0A9A1K8_ARUDO</name>
<accession>A0A0A9A1K8</accession>
<reference evidence="1" key="2">
    <citation type="journal article" date="2015" name="Data Brief">
        <title>Shoot transcriptome of the giant reed, Arundo donax.</title>
        <authorList>
            <person name="Barrero R.A."/>
            <person name="Guerrero F.D."/>
            <person name="Moolhuijzen P."/>
            <person name="Goolsby J.A."/>
            <person name="Tidwell J."/>
            <person name="Bellgard S.E."/>
            <person name="Bellgard M.I."/>
        </authorList>
    </citation>
    <scope>NUCLEOTIDE SEQUENCE</scope>
    <source>
        <tissue evidence="1">Shoot tissue taken approximately 20 cm above the soil surface</tissue>
    </source>
</reference>
<proteinExistence type="predicted"/>
<organism evidence="1">
    <name type="scientific">Arundo donax</name>
    <name type="common">Giant reed</name>
    <name type="synonym">Donax arundinaceus</name>
    <dbReference type="NCBI Taxonomy" id="35708"/>
    <lineage>
        <taxon>Eukaryota</taxon>
        <taxon>Viridiplantae</taxon>
        <taxon>Streptophyta</taxon>
        <taxon>Embryophyta</taxon>
        <taxon>Tracheophyta</taxon>
        <taxon>Spermatophyta</taxon>
        <taxon>Magnoliopsida</taxon>
        <taxon>Liliopsida</taxon>
        <taxon>Poales</taxon>
        <taxon>Poaceae</taxon>
        <taxon>PACMAD clade</taxon>
        <taxon>Arundinoideae</taxon>
        <taxon>Arundineae</taxon>
        <taxon>Arundo</taxon>
    </lineage>
</organism>
<dbReference type="AlphaFoldDB" id="A0A0A9A1K8"/>
<sequence length="46" mass="5354">MQICTSVHKYNGVTYAVEFMDECEYCVIDCRGFECIAYLKNRGRHG</sequence>
<protein>
    <submittedName>
        <fullName evidence="1">Uncharacterized protein</fullName>
    </submittedName>
</protein>